<sequence>MQDMLSTFQKHIGEPFPTQERSLHKFSEDIKGANEFIGALQSASVALKKILKNAQENANQSVQAIQEIVQSASFMGVKLFDTHFSTRLNGKTYELSIDSPLPLIPQDIAIESSADSINPLCNLIAYVEDKSLEIAQMLICLSEALSEPSQSQYDFNSFNPQAFAQMLKGK</sequence>
<evidence type="ECO:0000313" key="1">
    <source>
        <dbReference type="EMBL" id="TLD97282.1"/>
    </source>
</evidence>
<name>A0A4V6YSB2_9HELI</name>
<organism evidence="1 2">
    <name type="scientific">Helicobacter jaachi</name>
    <dbReference type="NCBI Taxonomy" id="1677920"/>
    <lineage>
        <taxon>Bacteria</taxon>
        <taxon>Pseudomonadati</taxon>
        <taxon>Campylobacterota</taxon>
        <taxon>Epsilonproteobacteria</taxon>
        <taxon>Campylobacterales</taxon>
        <taxon>Helicobacteraceae</taxon>
        <taxon>Helicobacter</taxon>
    </lineage>
</organism>
<keyword evidence="2" id="KW-1185">Reference proteome</keyword>
<dbReference type="OrthoDB" id="5321935at2"/>
<accession>A0A4V6YSB2</accession>
<comment type="caution">
    <text evidence="1">The sequence shown here is derived from an EMBL/GenBank/DDBJ whole genome shotgun (WGS) entry which is preliminary data.</text>
</comment>
<dbReference type="Proteomes" id="UP000029733">
    <property type="component" value="Unassembled WGS sequence"/>
</dbReference>
<reference evidence="1 2" key="1">
    <citation type="journal article" date="2014" name="Genome Announc.">
        <title>Draft genome sequences of eight enterohepatic helicobacter species isolated from both laboratory and wild rodents.</title>
        <authorList>
            <person name="Sheh A."/>
            <person name="Shen Z."/>
            <person name="Fox J.G."/>
        </authorList>
    </citation>
    <scope>NUCLEOTIDE SEQUENCE [LARGE SCALE GENOMIC DNA]</scope>
    <source>
        <strain evidence="1 2">MIT 09-6949</strain>
    </source>
</reference>
<dbReference type="AlphaFoldDB" id="A0A4V6YSB2"/>
<evidence type="ECO:0000313" key="2">
    <source>
        <dbReference type="Proteomes" id="UP000029733"/>
    </source>
</evidence>
<dbReference type="Pfam" id="PF16522">
    <property type="entry name" value="FliS_cochap"/>
    <property type="match status" value="1"/>
</dbReference>
<proteinExistence type="predicted"/>
<gene>
    <name evidence="1" type="ORF">LS71_000565</name>
</gene>
<dbReference type="RefSeq" id="WP_034352698.1">
    <property type="nucleotide sequence ID" value="NZ_JRPR02000001.1"/>
</dbReference>
<dbReference type="STRING" id="1677920.LS71_01160"/>
<dbReference type="EMBL" id="JRPR02000001">
    <property type="protein sequence ID" value="TLD97282.1"/>
    <property type="molecule type" value="Genomic_DNA"/>
</dbReference>
<dbReference type="InterPro" id="IPR038315">
    <property type="entry name" value="FliS_cochap_sf"/>
</dbReference>
<dbReference type="InterPro" id="IPR032411">
    <property type="entry name" value="FliS_cochap"/>
</dbReference>
<dbReference type="Gene3D" id="3.30.1120.180">
    <property type="entry name" value="Flagellar FLiS export co-chaperone, HP1076"/>
    <property type="match status" value="1"/>
</dbReference>
<protein>
    <submittedName>
        <fullName evidence="1">Uncharacterized protein</fullName>
    </submittedName>
</protein>